<evidence type="ECO:0000313" key="3">
    <source>
        <dbReference type="EMBL" id="KXZ59950.1"/>
    </source>
</evidence>
<feature type="domain" description="Glutamine amidotransferase" evidence="2">
    <location>
        <begin position="12"/>
        <end position="191"/>
    </location>
</feature>
<keyword evidence="3" id="KW-0456">Lyase</keyword>
<evidence type="ECO:0000259" key="2">
    <source>
        <dbReference type="Pfam" id="PF00117"/>
    </source>
</evidence>
<dbReference type="GO" id="GO:0000162">
    <property type="term" value="P:L-tryptophan biosynthetic process"/>
    <property type="evidence" value="ECO:0007669"/>
    <property type="project" value="TreeGrafter"/>
</dbReference>
<sequence length="236" mass="24673">MPRSAAEGRRVLVVDNHDSFVHTLVGYLHELGATTDMVEADAVDDPVAVIAPYAGVLISPGPGSPEDAGASIEIVRAAASARIPLMGVCLGHQVLGVAFGATVAEAPQLRHGTTSRVWHDGAFPFAGLPSPFSATRYHSLAVVPDSLPAELEVTARTSSGVIMGLAHRELPLWGVQFHPESVLTEGGHLLLGSWLERVGAAGAAARGRELQPRRGSLTGADAELDRGVDRHIARGQ</sequence>
<dbReference type="PRINTS" id="PR00099">
    <property type="entry name" value="CPSGATASE"/>
</dbReference>
<dbReference type="InterPro" id="IPR029062">
    <property type="entry name" value="Class_I_gatase-like"/>
</dbReference>
<dbReference type="Pfam" id="PF00117">
    <property type="entry name" value="GATase"/>
    <property type="match status" value="1"/>
</dbReference>
<dbReference type="PANTHER" id="PTHR43418">
    <property type="entry name" value="MULTIFUNCTIONAL TRYPTOPHAN BIOSYNTHESIS PROTEIN-RELATED"/>
    <property type="match status" value="1"/>
</dbReference>
<accession>A0A150HEA4</accession>
<name>A0A150HEA4_9MICO</name>
<dbReference type="EMBL" id="LRAD01000041">
    <property type="protein sequence ID" value="KXZ59950.1"/>
    <property type="molecule type" value="Genomic_DNA"/>
</dbReference>
<dbReference type="InterPro" id="IPR050472">
    <property type="entry name" value="Anth_synth/Amidotransfase"/>
</dbReference>
<reference evidence="3 4" key="1">
    <citation type="submission" date="2016-01" db="EMBL/GenBank/DDBJ databases">
        <title>Draft genome sequences of Microbacterium laevaniformans LCDC 91-0039 and the type strain of Microbacterium hominis LCDC 84-209.</title>
        <authorList>
            <person name="Bernier A.-M."/>
            <person name="Bernard K."/>
        </authorList>
    </citation>
    <scope>NUCLEOTIDE SEQUENCE [LARGE SCALE GENOMIC DNA]</scope>
    <source>
        <strain evidence="3 4">LCDC 91-0039</strain>
    </source>
</reference>
<keyword evidence="1" id="KW-0315">Glutamine amidotransferase</keyword>
<dbReference type="Proteomes" id="UP000075357">
    <property type="component" value="Unassembled WGS sequence"/>
</dbReference>
<dbReference type="AlphaFoldDB" id="A0A150HEA4"/>
<organism evidence="3 4">
    <name type="scientific">Microbacterium laevaniformans</name>
    <dbReference type="NCBI Taxonomy" id="36807"/>
    <lineage>
        <taxon>Bacteria</taxon>
        <taxon>Bacillati</taxon>
        <taxon>Actinomycetota</taxon>
        <taxon>Actinomycetes</taxon>
        <taxon>Micrococcales</taxon>
        <taxon>Microbacteriaceae</taxon>
        <taxon>Microbacterium</taxon>
    </lineage>
</organism>
<dbReference type="EC" id="4.1.3.27" evidence="3"/>
<keyword evidence="4" id="KW-1185">Reference proteome</keyword>
<evidence type="ECO:0000313" key="4">
    <source>
        <dbReference type="Proteomes" id="UP000075357"/>
    </source>
</evidence>
<gene>
    <name evidence="3" type="primary">trpG</name>
    <name evidence="3" type="ORF">Mlaev_02027</name>
</gene>
<dbReference type="Gene3D" id="3.40.50.880">
    <property type="match status" value="1"/>
</dbReference>
<dbReference type="FunFam" id="3.40.50.880:FF:000003">
    <property type="entry name" value="Anthranilate synthase component II"/>
    <property type="match status" value="1"/>
</dbReference>
<dbReference type="SUPFAM" id="SSF52317">
    <property type="entry name" value="Class I glutamine amidotransferase-like"/>
    <property type="match status" value="1"/>
</dbReference>
<dbReference type="PRINTS" id="PR00097">
    <property type="entry name" value="ANTSNTHASEII"/>
</dbReference>
<protein>
    <submittedName>
        <fullName evidence="3">Anthranilate synthase component 2</fullName>
        <ecNumber evidence="3">4.1.3.27</ecNumber>
    </submittedName>
</protein>
<dbReference type="InterPro" id="IPR006221">
    <property type="entry name" value="TrpG/PapA_dom"/>
</dbReference>
<dbReference type="InterPro" id="IPR017926">
    <property type="entry name" value="GATASE"/>
</dbReference>
<dbReference type="CDD" id="cd01743">
    <property type="entry name" value="GATase1_Anthranilate_Synthase"/>
    <property type="match status" value="1"/>
</dbReference>
<comment type="caution">
    <text evidence="3">The sequence shown here is derived from an EMBL/GenBank/DDBJ whole genome shotgun (WGS) entry which is preliminary data.</text>
</comment>
<dbReference type="NCBIfam" id="TIGR00566">
    <property type="entry name" value="trpG_papA"/>
    <property type="match status" value="1"/>
</dbReference>
<dbReference type="PRINTS" id="PR00096">
    <property type="entry name" value="GATASE"/>
</dbReference>
<dbReference type="STRING" id="36807.Mlaev_02027"/>
<evidence type="ECO:0000256" key="1">
    <source>
        <dbReference type="ARBA" id="ARBA00022962"/>
    </source>
</evidence>
<dbReference type="PROSITE" id="PS51273">
    <property type="entry name" value="GATASE_TYPE_1"/>
    <property type="match status" value="1"/>
</dbReference>
<dbReference type="GO" id="GO:0005829">
    <property type="term" value="C:cytosol"/>
    <property type="evidence" value="ECO:0007669"/>
    <property type="project" value="TreeGrafter"/>
</dbReference>
<dbReference type="GO" id="GO:0004049">
    <property type="term" value="F:anthranilate synthase activity"/>
    <property type="evidence" value="ECO:0007669"/>
    <property type="project" value="UniProtKB-EC"/>
</dbReference>
<proteinExistence type="predicted"/>
<dbReference type="PANTHER" id="PTHR43418:SF4">
    <property type="entry name" value="MULTIFUNCTIONAL TRYPTOPHAN BIOSYNTHESIS PROTEIN"/>
    <property type="match status" value="1"/>
</dbReference>
<dbReference type="RefSeq" id="WP_036286759.1">
    <property type="nucleotide sequence ID" value="NZ_LRAD01000041.1"/>
</dbReference>